<dbReference type="PANTHER" id="PTHR31760">
    <property type="entry name" value="S-ADENOSYL-L-METHIONINE-DEPENDENT METHYLTRANSFERASES SUPERFAMILY PROTEIN"/>
    <property type="match status" value="1"/>
</dbReference>
<reference evidence="7 8" key="1">
    <citation type="submission" date="2020-09" db="EMBL/GenBank/DDBJ databases">
        <title>Flavimobilis rhizosphaerae sp. nov., isolated from rhizosphere soil of Spartina alterniflora.</title>
        <authorList>
            <person name="Hanqin C."/>
        </authorList>
    </citation>
    <scope>NUCLEOTIDE SEQUENCE [LARGE SCALE GENOMIC DNA]</scope>
    <source>
        <strain evidence="7 8">GY 10621</strain>
    </source>
</reference>
<comment type="function">
    <text evidence="6">Specifically methylates the N7 position of a guanine in 16S rRNA.</text>
</comment>
<feature type="binding site" evidence="6">
    <location>
        <position position="74"/>
    </location>
    <ligand>
        <name>S-adenosyl-L-methionine</name>
        <dbReference type="ChEBI" id="CHEBI:59789"/>
    </ligand>
</feature>
<evidence type="ECO:0000256" key="5">
    <source>
        <dbReference type="ARBA" id="ARBA00022691"/>
    </source>
</evidence>
<dbReference type="InterPro" id="IPR029063">
    <property type="entry name" value="SAM-dependent_MTases_sf"/>
</dbReference>
<name>A0ABR9DR07_9MICO</name>
<proteinExistence type="inferred from homology"/>
<keyword evidence="2 6" id="KW-0698">rRNA processing</keyword>
<evidence type="ECO:0000313" key="8">
    <source>
        <dbReference type="Proteomes" id="UP000642107"/>
    </source>
</evidence>
<accession>A0ABR9DR07</accession>
<feature type="binding site" evidence="6">
    <location>
        <position position="69"/>
    </location>
    <ligand>
        <name>S-adenosyl-L-methionine</name>
        <dbReference type="ChEBI" id="CHEBI:59789"/>
    </ligand>
</feature>
<dbReference type="HAMAP" id="MF_00074">
    <property type="entry name" value="16SrRNA_methyltr_G"/>
    <property type="match status" value="1"/>
</dbReference>
<evidence type="ECO:0000256" key="1">
    <source>
        <dbReference type="ARBA" id="ARBA00022490"/>
    </source>
</evidence>
<comment type="caution">
    <text evidence="7">The sequence shown here is derived from an EMBL/GenBank/DDBJ whole genome shotgun (WGS) entry which is preliminary data.</text>
</comment>
<comment type="subcellular location">
    <subcellularLocation>
        <location evidence="6">Cytoplasm</location>
    </subcellularLocation>
</comment>
<dbReference type="CDD" id="cd02440">
    <property type="entry name" value="AdoMet_MTases"/>
    <property type="match status" value="1"/>
</dbReference>
<dbReference type="Pfam" id="PF02527">
    <property type="entry name" value="GidB"/>
    <property type="match status" value="1"/>
</dbReference>
<protein>
    <recommendedName>
        <fullName evidence="6">Ribosomal RNA small subunit methyltransferase G</fullName>
        <ecNumber evidence="6">2.1.1.-</ecNumber>
    </recommendedName>
    <alternativeName>
        <fullName evidence="6">16S rRNA 7-methylguanosine methyltransferase</fullName>
        <shortName evidence="6">16S rRNA m7G methyltransferase</shortName>
    </alternativeName>
</protein>
<dbReference type="EC" id="2.1.1.-" evidence="6"/>
<organism evidence="7 8">
    <name type="scientific">Flavimobilis rhizosphaerae</name>
    <dbReference type="NCBI Taxonomy" id="2775421"/>
    <lineage>
        <taxon>Bacteria</taxon>
        <taxon>Bacillati</taxon>
        <taxon>Actinomycetota</taxon>
        <taxon>Actinomycetes</taxon>
        <taxon>Micrococcales</taxon>
        <taxon>Jonesiaceae</taxon>
        <taxon>Flavimobilis</taxon>
    </lineage>
</organism>
<keyword evidence="1 6" id="KW-0963">Cytoplasm</keyword>
<dbReference type="EMBL" id="JACZDF010000003">
    <property type="protein sequence ID" value="MBD9699384.1"/>
    <property type="molecule type" value="Genomic_DNA"/>
</dbReference>
<keyword evidence="8" id="KW-1185">Reference proteome</keyword>
<evidence type="ECO:0000313" key="7">
    <source>
        <dbReference type="EMBL" id="MBD9699384.1"/>
    </source>
</evidence>
<evidence type="ECO:0000256" key="2">
    <source>
        <dbReference type="ARBA" id="ARBA00022552"/>
    </source>
</evidence>
<keyword evidence="5 6" id="KW-0949">S-adenosyl-L-methionine</keyword>
<comment type="similarity">
    <text evidence="6">Belongs to the methyltransferase superfamily. RNA methyltransferase RsmG family.</text>
</comment>
<dbReference type="PANTHER" id="PTHR31760:SF0">
    <property type="entry name" value="S-ADENOSYL-L-METHIONINE-DEPENDENT METHYLTRANSFERASES SUPERFAMILY PROTEIN"/>
    <property type="match status" value="1"/>
</dbReference>
<dbReference type="Gene3D" id="3.40.50.150">
    <property type="entry name" value="Vaccinia Virus protein VP39"/>
    <property type="match status" value="1"/>
</dbReference>
<evidence type="ECO:0000256" key="4">
    <source>
        <dbReference type="ARBA" id="ARBA00022679"/>
    </source>
</evidence>
<dbReference type="InterPro" id="IPR003682">
    <property type="entry name" value="rRNA_ssu_MeTfrase_G"/>
</dbReference>
<keyword evidence="4 6" id="KW-0808">Transferase</keyword>
<dbReference type="Proteomes" id="UP000642107">
    <property type="component" value="Unassembled WGS sequence"/>
</dbReference>
<feature type="binding site" evidence="6">
    <location>
        <begin position="120"/>
        <end position="121"/>
    </location>
    <ligand>
        <name>S-adenosyl-L-methionine</name>
        <dbReference type="ChEBI" id="CHEBI:59789"/>
    </ligand>
</feature>
<evidence type="ECO:0000256" key="6">
    <source>
        <dbReference type="HAMAP-Rule" id="MF_00074"/>
    </source>
</evidence>
<dbReference type="SUPFAM" id="SSF53335">
    <property type="entry name" value="S-adenosyl-L-methionine-dependent methyltransferases"/>
    <property type="match status" value="1"/>
</dbReference>
<evidence type="ECO:0000256" key="3">
    <source>
        <dbReference type="ARBA" id="ARBA00022603"/>
    </source>
</evidence>
<sequence>MSSEDPRLASFFGDAFAKVRDFHDALAHQGELRGLIGPREVPRLWSRHLLNSASVVPFLPATGMIVDLGSGAGLPGIVIAAMRPQAVVVLIEPMERRCAWLTEVAAELELGNVEVRRGRAEEFHGAFEADAVTARAVAALDKLGRWAFPLLRRGGELVVLKGRSAQEEIDAATKVLRKFGATDAQVHEAPTIDGLTVTSVVTATRTR</sequence>
<feature type="binding site" evidence="6">
    <location>
        <position position="135"/>
    </location>
    <ligand>
        <name>S-adenosyl-L-methionine</name>
        <dbReference type="ChEBI" id="CHEBI:59789"/>
    </ligand>
</feature>
<dbReference type="PIRSF" id="PIRSF003078">
    <property type="entry name" value="GidB"/>
    <property type="match status" value="1"/>
</dbReference>
<comment type="caution">
    <text evidence="6">Lacks conserved residue(s) required for the propagation of feature annotation.</text>
</comment>
<gene>
    <name evidence="6 7" type="primary">rsmG</name>
    <name evidence="7" type="ORF">IGS67_07755</name>
</gene>
<keyword evidence="3 6" id="KW-0489">Methyltransferase</keyword>
<dbReference type="NCBIfam" id="TIGR00138">
    <property type="entry name" value="rsmG_gidB"/>
    <property type="match status" value="1"/>
</dbReference>